<dbReference type="EMBL" id="JAKZEL010000003">
    <property type="protein sequence ID" value="KAI4545223.1"/>
    <property type="molecule type" value="Genomic_DNA"/>
</dbReference>
<feature type="region of interest" description="Disordered" evidence="1">
    <location>
        <begin position="112"/>
        <end position="141"/>
    </location>
</feature>
<accession>A0AAD4UDK1</accession>
<protein>
    <submittedName>
        <fullName evidence="2">Uncharacterized protein</fullName>
    </submittedName>
</protein>
<name>A0AAD4UDK1_OVIAM</name>
<gene>
    <name evidence="2" type="ORF">MG293_005489</name>
</gene>
<feature type="compositionally biased region" description="Polar residues" evidence="1">
    <location>
        <begin position="118"/>
        <end position="128"/>
    </location>
</feature>
<proteinExistence type="predicted"/>
<keyword evidence="3" id="KW-1185">Reference proteome</keyword>
<dbReference type="Proteomes" id="UP001214576">
    <property type="component" value="Unassembled WGS sequence"/>
</dbReference>
<evidence type="ECO:0000313" key="3">
    <source>
        <dbReference type="Proteomes" id="UP001214576"/>
    </source>
</evidence>
<dbReference type="AlphaFoldDB" id="A0AAD4UDK1"/>
<evidence type="ECO:0000313" key="2">
    <source>
        <dbReference type="EMBL" id="KAI4545223.1"/>
    </source>
</evidence>
<evidence type="ECO:0000256" key="1">
    <source>
        <dbReference type="SAM" id="MobiDB-lite"/>
    </source>
</evidence>
<sequence length="141" mass="15479">MVVTNVASTMTVAVELKKGGGLAIVEEDRDWRWLLDLSELGTRRRDAGASYCPLVCQEALNDLQMEDVSGATVNGPLVHNDSISFRLGAPLLAHCRPGDILQVAGSRYQETHRPPWESFSTLTTSDSAGGQLEELRPWQRS</sequence>
<comment type="caution">
    <text evidence="2">The sequence shown here is derived from an EMBL/GenBank/DDBJ whole genome shotgun (WGS) entry which is preliminary data.</text>
</comment>
<organism evidence="2 3">
    <name type="scientific">Ovis ammon polii</name>
    <dbReference type="NCBI Taxonomy" id="230172"/>
    <lineage>
        <taxon>Eukaryota</taxon>
        <taxon>Metazoa</taxon>
        <taxon>Chordata</taxon>
        <taxon>Craniata</taxon>
        <taxon>Vertebrata</taxon>
        <taxon>Euteleostomi</taxon>
        <taxon>Mammalia</taxon>
        <taxon>Eutheria</taxon>
        <taxon>Laurasiatheria</taxon>
        <taxon>Artiodactyla</taxon>
        <taxon>Ruminantia</taxon>
        <taxon>Pecora</taxon>
        <taxon>Bovidae</taxon>
        <taxon>Caprinae</taxon>
        <taxon>Ovis</taxon>
    </lineage>
</organism>
<reference evidence="2" key="1">
    <citation type="submission" date="2022-03" db="EMBL/GenBank/DDBJ databases">
        <title>Genomic analyses of argali, domestic sheep and their hybrids provide insights into chromosomal evolution, heterosis and genetic basis of agronomic traits.</title>
        <authorList>
            <person name="Li M."/>
        </authorList>
    </citation>
    <scope>NUCLEOTIDE SEQUENCE</scope>
    <source>
        <strain evidence="2">CAU-MHL-2022a</strain>
        <tissue evidence="2">Skin</tissue>
    </source>
</reference>